<feature type="transmembrane region" description="Helical" evidence="10">
    <location>
        <begin position="250"/>
        <end position="270"/>
    </location>
</feature>
<dbReference type="InterPro" id="IPR017871">
    <property type="entry name" value="ABC_transporter-like_CS"/>
</dbReference>
<dbReference type="GO" id="GO:0140359">
    <property type="term" value="F:ABC-type transporter activity"/>
    <property type="evidence" value="ECO:0007669"/>
    <property type="project" value="InterPro"/>
</dbReference>
<evidence type="ECO:0000259" key="11">
    <source>
        <dbReference type="PROSITE" id="PS50893"/>
    </source>
</evidence>
<feature type="transmembrane region" description="Helical" evidence="10">
    <location>
        <begin position="846"/>
        <end position="871"/>
    </location>
</feature>
<dbReference type="PANTHER" id="PTHR19229:SF36">
    <property type="entry name" value="ATP-BINDING CASSETTE SUB-FAMILY A MEMBER 2"/>
    <property type="match status" value="1"/>
</dbReference>
<evidence type="ECO:0000256" key="3">
    <source>
        <dbReference type="ARBA" id="ARBA00022448"/>
    </source>
</evidence>
<evidence type="ECO:0000256" key="4">
    <source>
        <dbReference type="ARBA" id="ARBA00022692"/>
    </source>
</evidence>
<feature type="transmembrane region" description="Helical" evidence="10">
    <location>
        <begin position="1116"/>
        <end position="1136"/>
    </location>
</feature>
<evidence type="ECO:0000256" key="7">
    <source>
        <dbReference type="ARBA" id="ARBA00022840"/>
    </source>
</evidence>
<protein>
    <submittedName>
        <fullName evidence="13">ABC transporter domain-containing protein</fullName>
    </submittedName>
</protein>
<feature type="transmembrane region" description="Helical" evidence="10">
    <location>
        <begin position="1174"/>
        <end position="1192"/>
    </location>
</feature>
<feature type="transmembrane region" description="Helical" evidence="10">
    <location>
        <begin position="38"/>
        <end position="60"/>
    </location>
</feature>
<keyword evidence="6" id="KW-0547">Nucleotide-binding</keyword>
<keyword evidence="9 10" id="KW-0472">Membrane</keyword>
<keyword evidence="8 10" id="KW-1133">Transmembrane helix</keyword>
<evidence type="ECO:0000256" key="10">
    <source>
        <dbReference type="SAM" id="Phobius"/>
    </source>
</evidence>
<dbReference type="InterPro" id="IPR026082">
    <property type="entry name" value="ABCA"/>
</dbReference>
<keyword evidence="5" id="KW-0677">Repeat</keyword>
<dbReference type="Pfam" id="PF12698">
    <property type="entry name" value="ABC2_membrane_3"/>
    <property type="match status" value="1"/>
</dbReference>
<sequence length="1559" mass="177144">DSFYSSAAASMILTAIETRLVKFMLLIEKNAMLAGKHYVWTSFQLFMPIIIAMPLMTIVYTGVEIERNRTETLILEPTQDFSAPICQNKFFRYVNNVKNRTALETLIDNSGMQTEELNSTKELYEQLEAIMTEREMKAKAKEPLSEPEKKIVYGLEFQKMQDKTLQYVVHSSYATEQDILNLKKGLLSDMEILEMKDTRRILKHNDLTLIQCINEFFIRNFVQKEFEGGNRPLFSITSISFKKTSRMPEIFLFQMVVFCQLAVIILAVAFNVAWDSKMKEFLLVINTGRWLILLAALLCNFILAFVSVSTVFVVPLIFSQEMPLGTIYFVLIFLTLGTVILGVLCGTVIPNTVGAIKLAFILWLILVYLAVKSPPVHYSYWLVSIYQLNIVASFKYILEACEHFELRGNPLSLSNMFTYTDIVNPGVSLCFMILDIILYFTFLIMYDSLEWCALFADVFTIVRKKKPEQLKSQSERHSWHQDEEVRPFPADVDAEDLSKVWETSGEVAVYRFEIRAYPEEVSVLLGHSGCGKTTVLKMICGMVRPTEGRVKICDKGIFHKTSFCRSKIGYCPQSNILYDSFTAMEHLWFFYSLKRAGKKPGKKVWKSEAITLTDKLGMDDFKDKKAVLLSQGEKRKLCVSIAFIGGSRVVLLDEPTVGMDYTAKKALQDLVQSQKQSRTILLTTQNMEDAESMGHQMYVMFMGRTVCSGDIQFVKGSFMKEYILDVRISQQDATKTIPRIEEGIISMVAGSKVRSKQGNQLKIDLPKLQLQLFPMILTKLEEEKQMGYILDYRITYGNIEETFVRMGEMTEVDKCVASAPLGSRSWNSFRGCLCFWRLIFLLYKKVLFSVLHTPLIIAQWLVPIFVALFAAHQIMFESEVTNVSVELSLSSIPTGRFLVFNPVNETTVRHMVVQFMSRFDNIEVQHINSSRIDAIWPRKWPWAVGGLYIKKNLQYNTFEYVFLAPRYVSQSELIMMHMANSLLVGKGAAQLNMDFELRPRQHHFDRSTSFIVPITLLLPLILFTSSCTIVPAEEQQSLFKHQQLKTGLWPSMYWLVTLFYDAIIAILVCLAIKLILLMFHWNAGWGFMGLMCLYCVINLPLAYLIASIISHVGGAFLFLLLFQSLAFIPLFISDMYLKRPESFVICVHPCMVFLSIVLTEFNKKNFADLTSIDCLIVLLINGLIYLVALLIYESPAFPAIRQMIFTRKYEPPAELQFGDDVKEEMDRMTKVNPKGALSVKHLVKYYGKECCLKNITFGVDIGGKFGLVGVTGSGRTTAFNLIAGFQRPSDGSAVHYGENTYSLPRVGWCGSQDALFGRLTCSQNITIIAGLIGYSNIRQVVKTLIEALGLRLHANRKISNCSTGQKRRVSVALALLTRSELITMDEPTRGVDPVTRRDIWRLINSTHFNNRTFFFTSSSIEECEQLSDRYGVLSLGHLIAVGTVDALRAKHTRLCVLQLVVEEYARKKVVDGIREIYANSVPLPVPDSGKGLLKWQIPMQEGDTLSSFYQKLLQVETTLPVTNVFLSQSSYDLALATINEKFAQLAKAKLSTSELEGDK</sequence>
<dbReference type="GO" id="GO:0016020">
    <property type="term" value="C:membrane"/>
    <property type="evidence" value="ECO:0007669"/>
    <property type="project" value="UniProtKB-SubCell"/>
</dbReference>
<organism evidence="12 13">
    <name type="scientific">Haemonchus contortus</name>
    <name type="common">Barber pole worm</name>
    <dbReference type="NCBI Taxonomy" id="6289"/>
    <lineage>
        <taxon>Eukaryota</taxon>
        <taxon>Metazoa</taxon>
        <taxon>Ecdysozoa</taxon>
        <taxon>Nematoda</taxon>
        <taxon>Chromadorea</taxon>
        <taxon>Rhabditida</taxon>
        <taxon>Rhabditina</taxon>
        <taxon>Rhabditomorpha</taxon>
        <taxon>Strongyloidea</taxon>
        <taxon>Trichostrongylidae</taxon>
        <taxon>Haemonchus</taxon>
    </lineage>
</organism>
<feature type="transmembrane region" description="Helical" evidence="10">
    <location>
        <begin position="1085"/>
        <end position="1109"/>
    </location>
</feature>
<feature type="transmembrane region" description="Helical" evidence="10">
    <location>
        <begin position="422"/>
        <end position="446"/>
    </location>
</feature>
<evidence type="ECO:0000313" key="13">
    <source>
        <dbReference type="WBParaSite" id="HCON_00066100-00001"/>
    </source>
</evidence>
<dbReference type="CDD" id="cd03263">
    <property type="entry name" value="ABC_subfamily_A"/>
    <property type="match status" value="1"/>
</dbReference>
<proteinExistence type="inferred from homology"/>
<reference evidence="13" key="1">
    <citation type="submission" date="2020-12" db="UniProtKB">
        <authorList>
            <consortium name="WormBaseParasite"/>
        </authorList>
    </citation>
    <scope>IDENTIFICATION</scope>
    <source>
        <strain evidence="13">MHco3</strain>
    </source>
</reference>
<dbReference type="GO" id="GO:0016887">
    <property type="term" value="F:ATP hydrolysis activity"/>
    <property type="evidence" value="ECO:0007669"/>
    <property type="project" value="InterPro"/>
</dbReference>
<keyword evidence="7" id="KW-0067">ATP-binding</keyword>
<feature type="transmembrane region" description="Helical" evidence="10">
    <location>
        <begin position="1053"/>
        <end position="1079"/>
    </location>
</feature>
<keyword evidence="12" id="KW-1185">Reference proteome</keyword>
<dbReference type="PANTHER" id="PTHR19229">
    <property type="entry name" value="ATP-BINDING CASSETTE TRANSPORTER SUBFAMILY A ABCA"/>
    <property type="match status" value="1"/>
</dbReference>
<dbReference type="SMART" id="SM00382">
    <property type="entry name" value="AAA"/>
    <property type="match status" value="2"/>
</dbReference>
<accession>A0A7I4Y7K0</accession>
<keyword evidence="3" id="KW-0813">Transport</keyword>
<evidence type="ECO:0000313" key="12">
    <source>
        <dbReference type="Proteomes" id="UP000025227"/>
    </source>
</evidence>
<dbReference type="Proteomes" id="UP000025227">
    <property type="component" value="Unplaced"/>
</dbReference>
<comment type="similarity">
    <text evidence="2">Belongs to the ABC transporter superfamily. ABCA family.</text>
</comment>
<feature type="transmembrane region" description="Helical" evidence="10">
    <location>
        <begin position="290"/>
        <end position="314"/>
    </location>
</feature>
<evidence type="ECO:0000256" key="8">
    <source>
        <dbReference type="ARBA" id="ARBA00022989"/>
    </source>
</evidence>
<dbReference type="InterPro" id="IPR027417">
    <property type="entry name" value="P-loop_NTPase"/>
</dbReference>
<dbReference type="PROSITE" id="PS50893">
    <property type="entry name" value="ABC_TRANSPORTER_2"/>
    <property type="match status" value="2"/>
</dbReference>
<feature type="domain" description="ABC transporter" evidence="11">
    <location>
        <begin position="492"/>
        <end position="727"/>
    </location>
</feature>
<keyword evidence="4 10" id="KW-0812">Transmembrane</keyword>
<evidence type="ECO:0000256" key="5">
    <source>
        <dbReference type="ARBA" id="ARBA00022737"/>
    </source>
</evidence>
<dbReference type="WBParaSite" id="HCON_00066100-00001">
    <property type="protein sequence ID" value="HCON_00066100-00001"/>
    <property type="gene ID" value="HCON_00066100"/>
</dbReference>
<dbReference type="SUPFAM" id="SSF52540">
    <property type="entry name" value="P-loop containing nucleoside triphosphate hydrolases"/>
    <property type="match status" value="2"/>
</dbReference>
<comment type="subcellular location">
    <subcellularLocation>
        <location evidence="1">Membrane</location>
        <topology evidence="1">Multi-pass membrane protein</topology>
    </subcellularLocation>
</comment>
<feature type="transmembrane region" description="Helical" evidence="10">
    <location>
        <begin position="1010"/>
        <end position="1032"/>
    </location>
</feature>
<dbReference type="InterPro" id="IPR013525">
    <property type="entry name" value="ABC2_TM"/>
</dbReference>
<dbReference type="InterPro" id="IPR003439">
    <property type="entry name" value="ABC_transporter-like_ATP-bd"/>
</dbReference>
<dbReference type="Gene3D" id="3.40.50.300">
    <property type="entry name" value="P-loop containing nucleotide triphosphate hydrolases"/>
    <property type="match status" value="2"/>
</dbReference>
<evidence type="ECO:0000256" key="6">
    <source>
        <dbReference type="ARBA" id="ARBA00022741"/>
    </source>
</evidence>
<dbReference type="OrthoDB" id="5837365at2759"/>
<evidence type="ECO:0000256" key="1">
    <source>
        <dbReference type="ARBA" id="ARBA00004141"/>
    </source>
</evidence>
<feature type="transmembrane region" description="Helical" evidence="10">
    <location>
        <begin position="355"/>
        <end position="371"/>
    </location>
</feature>
<feature type="domain" description="ABC transporter" evidence="11">
    <location>
        <begin position="1237"/>
        <end position="1460"/>
    </location>
</feature>
<dbReference type="GO" id="GO:0005524">
    <property type="term" value="F:ATP binding"/>
    <property type="evidence" value="ECO:0007669"/>
    <property type="project" value="UniProtKB-KW"/>
</dbReference>
<dbReference type="PROSITE" id="PS00211">
    <property type="entry name" value="ABC_TRANSPORTER_1"/>
    <property type="match status" value="1"/>
</dbReference>
<dbReference type="Pfam" id="PF00005">
    <property type="entry name" value="ABC_tran"/>
    <property type="match status" value="2"/>
</dbReference>
<evidence type="ECO:0000256" key="9">
    <source>
        <dbReference type="ARBA" id="ARBA00023136"/>
    </source>
</evidence>
<evidence type="ECO:0000256" key="2">
    <source>
        <dbReference type="ARBA" id="ARBA00008869"/>
    </source>
</evidence>
<feature type="transmembrane region" description="Helical" evidence="10">
    <location>
        <begin position="326"/>
        <end position="349"/>
    </location>
</feature>
<name>A0A7I4Y7K0_HAECO</name>
<dbReference type="InterPro" id="IPR003593">
    <property type="entry name" value="AAA+_ATPase"/>
</dbReference>